<dbReference type="Proteomes" id="UP000269984">
    <property type="component" value="Unassembled WGS sequence"/>
</dbReference>
<dbReference type="AlphaFoldDB" id="A0A3R9I537"/>
<evidence type="ECO:0000313" key="3">
    <source>
        <dbReference type="Proteomes" id="UP000269984"/>
    </source>
</evidence>
<sequence length="199" mass="22877">MVDVTSEKWMRDSVQNVNDDEKGGKRMFTELLFIVSFVLLLRLFKSRPSRMIIGVLYSLLLVWFVFSVLNYGKYTLQPGQSVNLRVNPRTQDLEYYSIFILKKNDSSKIKLTGSSVWSESNGDVYYEVEGQKITKSHGFDEEDEELPNNQADIYLEKDGVVVSYQGEKVFDATNNKPYTITITNVDNQPAQFEAQVVDK</sequence>
<feature type="transmembrane region" description="Helical" evidence="1">
    <location>
        <begin position="27"/>
        <end position="44"/>
    </location>
</feature>
<keyword evidence="1" id="KW-0812">Transmembrane</keyword>
<dbReference type="EMBL" id="RJNP01000011">
    <property type="protein sequence ID" value="RSI71293.1"/>
    <property type="molecule type" value="Genomic_DNA"/>
</dbReference>
<organism evidence="2 3">
    <name type="scientific">Streptococcus oralis</name>
    <dbReference type="NCBI Taxonomy" id="1303"/>
    <lineage>
        <taxon>Bacteria</taxon>
        <taxon>Bacillati</taxon>
        <taxon>Bacillota</taxon>
        <taxon>Bacilli</taxon>
        <taxon>Lactobacillales</taxon>
        <taxon>Streptococcaceae</taxon>
        <taxon>Streptococcus</taxon>
    </lineage>
</organism>
<evidence type="ECO:0000256" key="1">
    <source>
        <dbReference type="SAM" id="Phobius"/>
    </source>
</evidence>
<proteinExistence type="predicted"/>
<accession>A0A3R9I537</accession>
<name>A0A3R9I537_STROR</name>
<feature type="transmembrane region" description="Helical" evidence="1">
    <location>
        <begin position="51"/>
        <end position="72"/>
    </location>
</feature>
<evidence type="ECO:0000313" key="2">
    <source>
        <dbReference type="EMBL" id="RSI71293.1"/>
    </source>
</evidence>
<protein>
    <submittedName>
        <fullName evidence="2">Uncharacterized protein</fullName>
    </submittedName>
</protein>
<comment type="caution">
    <text evidence="2">The sequence shown here is derived from an EMBL/GenBank/DDBJ whole genome shotgun (WGS) entry which is preliminary data.</text>
</comment>
<keyword evidence="1" id="KW-0472">Membrane</keyword>
<keyword evidence="1" id="KW-1133">Transmembrane helix</keyword>
<gene>
    <name evidence="2" type="ORF">D8857_07225</name>
</gene>
<reference evidence="2 3" key="1">
    <citation type="submission" date="2018-11" db="EMBL/GenBank/DDBJ databases">
        <title>Species Designations Belie Phenotypic and Genotypic Heterogeneity in Oral Streptococci.</title>
        <authorList>
            <person name="Velsko I."/>
        </authorList>
    </citation>
    <scope>NUCLEOTIDE SEQUENCE [LARGE SCALE GENOMIC DNA]</scope>
    <source>
        <strain evidence="2 3">BCC11</strain>
    </source>
</reference>